<dbReference type="InterPro" id="IPR036322">
    <property type="entry name" value="WD40_repeat_dom_sf"/>
</dbReference>
<proteinExistence type="predicted"/>
<feature type="repeat" description="WD" evidence="3">
    <location>
        <begin position="53"/>
        <end position="94"/>
    </location>
</feature>
<evidence type="ECO:0000256" key="1">
    <source>
        <dbReference type="ARBA" id="ARBA00022574"/>
    </source>
</evidence>
<evidence type="ECO:0000256" key="3">
    <source>
        <dbReference type="PROSITE-ProRule" id="PRU00221"/>
    </source>
</evidence>
<sequence>MSLAFINAIEAKESHADAVWDIAWTTADTVLSASADGSVRQWDISSGETSASRPPHTLAITSLSASPDGSRALYNSLEGTTSLWDIQGDALIGTHKSFDRSVPGAEASWSVSLNPKGGTYAGATGTGNVHIYSAEPDSFGERQGTLTTGRGKHGMYCKHSPDGARLALASETGQVFLFDLASGSLTASYSTHVSAVRSLAWSYDSQLLLTASEDKRLILHDVRIGASGKPGAGAVATLAGHSSWVLSTDISPDMRLAASGSADKTTKIWDLASRTAVCTLQETGEVWSVSWRPKPPAPGSAGALVTGGEDGVVRWWRGAGGA</sequence>
<dbReference type="Proteomes" id="UP000053558">
    <property type="component" value="Unassembled WGS sequence"/>
</dbReference>
<name>A0A5M3MB11_CONPW</name>
<keyword evidence="5" id="KW-1185">Reference proteome</keyword>
<evidence type="ECO:0000313" key="4">
    <source>
        <dbReference type="EMBL" id="EIW76419.1"/>
    </source>
</evidence>
<dbReference type="RefSeq" id="XP_007773649.1">
    <property type="nucleotide sequence ID" value="XM_007775459.1"/>
</dbReference>
<organism evidence="4 5">
    <name type="scientific">Coniophora puteana (strain RWD-64-598)</name>
    <name type="common">Brown rot fungus</name>
    <dbReference type="NCBI Taxonomy" id="741705"/>
    <lineage>
        <taxon>Eukaryota</taxon>
        <taxon>Fungi</taxon>
        <taxon>Dikarya</taxon>
        <taxon>Basidiomycota</taxon>
        <taxon>Agaricomycotina</taxon>
        <taxon>Agaricomycetes</taxon>
        <taxon>Agaricomycetidae</taxon>
        <taxon>Boletales</taxon>
        <taxon>Coniophorineae</taxon>
        <taxon>Coniophoraceae</taxon>
        <taxon>Coniophora</taxon>
    </lineage>
</organism>
<dbReference type="InterPro" id="IPR051510">
    <property type="entry name" value="SKI8"/>
</dbReference>
<dbReference type="InterPro" id="IPR019775">
    <property type="entry name" value="WD40_repeat_CS"/>
</dbReference>
<dbReference type="PRINTS" id="PR00320">
    <property type="entry name" value="GPROTEINBRPT"/>
</dbReference>
<dbReference type="InterPro" id="IPR001680">
    <property type="entry name" value="WD40_rpt"/>
</dbReference>
<dbReference type="InterPro" id="IPR015943">
    <property type="entry name" value="WD40/YVTN_repeat-like_dom_sf"/>
</dbReference>
<dbReference type="SUPFAM" id="SSF50978">
    <property type="entry name" value="WD40 repeat-like"/>
    <property type="match status" value="1"/>
</dbReference>
<gene>
    <name evidence="4" type="ORF">CONPUDRAFT_131018</name>
</gene>
<dbReference type="AlphaFoldDB" id="A0A5M3MB11"/>
<dbReference type="Gene3D" id="2.130.10.10">
    <property type="entry name" value="YVTN repeat-like/Quinoprotein amine dehydrogenase"/>
    <property type="match status" value="2"/>
</dbReference>
<dbReference type="EMBL" id="JH711586">
    <property type="protein sequence ID" value="EIW76419.1"/>
    <property type="molecule type" value="Genomic_DNA"/>
</dbReference>
<dbReference type="PANTHER" id="PTHR44090:SF1">
    <property type="entry name" value="SUPERKILLER COMPLEX PROTEIN 8"/>
    <property type="match status" value="1"/>
</dbReference>
<evidence type="ECO:0000313" key="5">
    <source>
        <dbReference type="Proteomes" id="UP000053558"/>
    </source>
</evidence>
<comment type="caution">
    <text evidence="4">The sequence shown here is derived from an EMBL/GenBank/DDBJ whole genome shotgun (WGS) entry which is preliminary data.</text>
</comment>
<evidence type="ECO:0000256" key="2">
    <source>
        <dbReference type="ARBA" id="ARBA00022737"/>
    </source>
</evidence>
<protein>
    <submittedName>
        <fullName evidence="4">WD repeat-containing protein 61</fullName>
    </submittedName>
</protein>
<dbReference type="Pfam" id="PF00400">
    <property type="entry name" value="WD40"/>
    <property type="match status" value="4"/>
</dbReference>
<dbReference type="OrthoDB" id="538223at2759"/>
<dbReference type="KEGG" id="cput:CONPUDRAFT_131018"/>
<dbReference type="OMA" id="LDSSMCL"/>
<reference evidence="5" key="1">
    <citation type="journal article" date="2012" name="Science">
        <title>The Paleozoic origin of enzymatic lignin decomposition reconstructed from 31 fungal genomes.</title>
        <authorList>
            <person name="Floudas D."/>
            <person name="Binder M."/>
            <person name="Riley R."/>
            <person name="Barry K."/>
            <person name="Blanchette R.A."/>
            <person name="Henrissat B."/>
            <person name="Martinez A.T."/>
            <person name="Otillar R."/>
            <person name="Spatafora J.W."/>
            <person name="Yadav J.S."/>
            <person name="Aerts A."/>
            <person name="Benoit I."/>
            <person name="Boyd A."/>
            <person name="Carlson A."/>
            <person name="Copeland A."/>
            <person name="Coutinho P.M."/>
            <person name="de Vries R.P."/>
            <person name="Ferreira P."/>
            <person name="Findley K."/>
            <person name="Foster B."/>
            <person name="Gaskell J."/>
            <person name="Glotzer D."/>
            <person name="Gorecki P."/>
            <person name="Heitman J."/>
            <person name="Hesse C."/>
            <person name="Hori C."/>
            <person name="Igarashi K."/>
            <person name="Jurgens J.A."/>
            <person name="Kallen N."/>
            <person name="Kersten P."/>
            <person name="Kohler A."/>
            <person name="Kuees U."/>
            <person name="Kumar T.K.A."/>
            <person name="Kuo A."/>
            <person name="LaButti K."/>
            <person name="Larrondo L.F."/>
            <person name="Lindquist E."/>
            <person name="Ling A."/>
            <person name="Lombard V."/>
            <person name="Lucas S."/>
            <person name="Lundell T."/>
            <person name="Martin R."/>
            <person name="McLaughlin D.J."/>
            <person name="Morgenstern I."/>
            <person name="Morin E."/>
            <person name="Murat C."/>
            <person name="Nagy L.G."/>
            <person name="Nolan M."/>
            <person name="Ohm R.A."/>
            <person name="Patyshakuliyeva A."/>
            <person name="Rokas A."/>
            <person name="Ruiz-Duenas F.J."/>
            <person name="Sabat G."/>
            <person name="Salamov A."/>
            <person name="Samejima M."/>
            <person name="Schmutz J."/>
            <person name="Slot J.C."/>
            <person name="St John F."/>
            <person name="Stenlid J."/>
            <person name="Sun H."/>
            <person name="Sun S."/>
            <person name="Syed K."/>
            <person name="Tsang A."/>
            <person name="Wiebenga A."/>
            <person name="Young D."/>
            <person name="Pisabarro A."/>
            <person name="Eastwood D.C."/>
            <person name="Martin F."/>
            <person name="Cullen D."/>
            <person name="Grigoriev I.V."/>
            <person name="Hibbett D.S."/>
        </authorList>
    </citation>
    <scope>NUCLEOTIDE SEQUENCE [LARGE SCALE GENOMIC DNA]</scope>
    <source>
        <strain evidence="5">RWD-64-598 SS2</strain>
    </source>
</reference>
<keyword evidence="1 3" id="KW-0853">WD repeat</keyword>
<dbReference type="PROSITE" id="PS50294">
    <property type="entry name" value="WD_REPEATS_REGION"/>
    <property type="match status" value="2"/>
</dbReference>
<dbReference type="CDD" id="cd00200">
    <property type="entry name" value="WD40"/>
    <property type="match status" value="1"/>
</dbReference>
<dbReference type="PROSITE" id="PS50082">
    <property type="entry name" value="WD_REPEATS_2"/>
    <property type="match status" value="4"/>
</dbReference>
<feature type="repeat" description="WD" evidence="3">
    <location>
        <begin position="189"/>
        <end position="223"/>
    </location>
</feature>
<dbReference type="GO" id="GO:0032991">
    <property type="term" value="C:protein-containing complex"/>
    <property type="evidence" value="ECO:0007669"/>
    <property type="project" value="UniProtKB-ARBA"/>
</dbReference>
<keyword evidence="2" id="KW-0677">Repeat</keyword>
<dbReference type="PROSITE" id="PS00678">
    <property type="entry name" value="WD_REPEATS_1"/>
    <property type="match status" value="1"/>
</dbReference>
<dbReference type="PANTHER" id="PTHR44090">
    <property type="entry name" value="WD REPEAT-CONTAINING PROTEIN 61"/>
    <property type="match status" value="1"/>
</dbReference>
<dbReference type="GO" id="GO:0005634">
    <property type="term" value="C:nucleus"/>
    <property type="evidence" value="ECO:0007669"/>
    <property type="project" value="TreeGrafter"/>
</dbReference>
<dbReference type="SMART" id="SM00320">
    <property type="entry name" value="WD40"/>
    <property type="match status" value="7"/>
</dbReference>
<accession>A0A5M3MB11</accession>
<dbReference type="GeneID" id="19200309"/>
<feature type="repeat" description="WD" evidence="3">
    <location>
        <begin position="12"/>
        <end position="52"/>
    </location>
</feature>
<dbReference type="InterPro" id="IPR020472">
    <property type="entry name" value="WD40_PAC1"/>
</dbReference>
<feature type="repeat" description="WD" evidence="3">
    <location>
        <begin position="238"/>
        <end position="279"/>
    </location>
</feature>